<sequence>MELTILQTSDAFKYSRMLRATSRTAIEYCRRHGFAYESFVGIKRGFHGAHATFNRMFMLTELIERGYRGWALYMDADAYIYDLAFDLRAYLADKQRHSAIMTTIPGETVPWHINAGVLFFNLAHPSSADLIAEWKRRFMAIPEERLRTLTSVWDYDNDQTMLYQSLDQNVALRDPVLFEDPMIFNHHEAHFIRQFLHSLDTDIERRTDTIATAVARVLGDAGDGSPASSVTAALYRLILKREPDPGSASYSHLIAAKGLEHGIPEVVGLLLDSPEYRTRIGAELALRDTEAPGKQDG</sequence>
<reference evidence="1" key="2">
    <citation type="submission" date="2021-04" db="EMBL/GenBank/DDBJ databases">
        <title>Isolation and genomic analysis of the ibuprofen-degrading bacterium Sphingomonas strain MPO218.</title>
        <authorList>
            <person name="Aulestia M."/>
            <person name="Flores A."/>
            <person name="Mangas E.L."/>
            <person name="Perez-Pulido A.J."/>
            <person name="Santero E."/>
            <person name="Camacho E.M."/>
        </authorList>
    </citation>
    <scope>NUCLEOTIDE SEQUENCE</scope>
    <source>
        <strain evidence="1">MPO218</strain>
    </source>
</reference>
<dbReference type="Gene3D" id="3.90.550.10">
    <property type="entry name" value="Spore Coat Polysaccharide Biosynthesis Protein SpsA, Chain A"/>
    <property type="match status" value="1"/>
</dbReference>
<protein>
    <recommendedName>
        <fullName evidence="3">Nucleotide-diphospho-sugar transferase domain-containing protein</fullName>
    </recommendedName>
</protein>
<dbReference type="AlphaFoldDB" id="A0A975D6T1"/>
<proteinExistence type="predicted"/>
<accession>A0A975D6T1</accession>
<dbReference type="RefSeq" id="WP_208634173.1">
    <property type="nucleotide sequence ID" value="NZ_CP059319.1"/>
</dbReference>
<evidence type="ECO:0000313" key="1">
    <source>
        <dbReference type="EMBL" id="QTH24095.1"/>
    </source>
</evidence>
<dbReference type="InterPro" id="IPR029044">
    <property type="entry name" value="Nucleotide-diphossugar_trans"/>
</dbReference>
<gene>
    <name evidence="1" type="ORF">HRJ34_11630</name>
</gene>
<dbReference type="EMBL" id="CP059319">
    <property type="protein sequence ID" value="QTH24095.1"/>
    <property type="molecule type" value="Genomic_DNA"/>
</dbReference>
<reference evidence="1" key="1">
    <citation type="submission" date="2020-07" db="EMBL/GenBank/DDBJ databases">
        <authorList>
            <person name="Camacho E."/>
        </authorList>
    </citation>
    <scope>NUCLEOTIDE SEQUENCE</scope>
    <source>
        <strain evidence="1">MPO218</strain>
    </source>
</reference>
<dbReference type="SUPFAM" id="SSF53448">
    <property type="entry name" value="Nucleotide-diphospho-sugar transferases"/>
    <property type="match status" value="1"/>
</dbReference>
<evidence type="ECO:0008006" key="3">
    <source>
        <dbReference type="Google" id="ProtNLM"/>
    </source>
</evidence>
<organism evidence="1 2">
    <name type="scientific">Rhizorhabdus wittichii</name>
    <dbReference type="NCBI Taxonomy" id="160791"/>
    <lineage>
        <taxon>Bacteria</taxon>
        <taxon>Pseudomonadati</taxon>
        <taxon>Pseudomonadota</taxon>
        <taxon>Alphaproteobacteria</taxon>
        <taxon>Sphingomonadales</taxon>
        <taxon>Sphingomonadaceae</taxon>
        <taxon>Rhizorhabdus</taxon>
    </lineage>
</organism>
<name>A0A975D6T1_9SPHN</name>
<evidence type="ECO:0000313" key="2">
    <source>
        <dbReference type="Proteomes" id="UP000664914"/>
    </source>
</evidence>
<dbReference type="Proteomes" id="UP000664914">
    <property type="component" value="Chromosome"/>
</dbReference>